<evidence type="ECO:0000256" key="1">
    <source>
        <dbReference type="ARBA" id="ARBA00004123"/>
    </source>
</evidence>
<reference evidence="9" key="1">
    <citation type="submission" date="2020-11" db="EMBL/GenBank/DDBJ databases">
        <authorList>
            <person name="Tran Van P."/>
        </authorList>
    </citation>
    <scope>NUCLEOTIDE SEQUENCE</scope>
</reference>
<dbReference type="OrthoDB" id="8186989at2759"/>
<gene>
    <name evidence="9" type="ORF">DSTB1V02_LOCUS7965</name>
</gene>
<dbReference type="PANTHER" id="PTHR13455">
    <property type="entry name" value="TRANSCRIPTIONAL REPRESSOR P66-RELATED"/>
    <property type="match status" value="1"/>
</dbReference>
<feature type="compositionally biased region" description="Low complexity" evidence="7">
    <location>
        <begin position="367"/>
        <end position="377"/>
    </location>
</feature>
<evidence type="ECO:0000259" key="8">
    <source>
        <dbReference type="Pfam" id="PF16563"/>
    </source>
</evidence>
<feature type="region of interest" description="Disordered" evidence="7">
    <location>
        <begin position="500"/>
        <end position="553"/>
    </location>
</feature>
<keyword evidence="5" id="KW-0539">Nucleus</keyword>
<dbReference type="InterPro" id="IPR040386">
    <property type="entry name" value="P66"/>
</dbReference>
<proteinExistence type="predicted"/>
<feature type="region of interest" description="Disordered" evidence="7">
    <location>
        <begin position="211"/>
        <end position="377"/>
    </location>
</feature>
<evidence type="ECO:0000313" key="10">
    <source>
        <dbReference type="Proteomes" id="UP000677054"/>
    </source>
</evidence>
<evidence type="ECO:0000256" key="4">
    <source>
        <dbReference type="ARBA" id="ARBA00023163"/>
    </source>
</evidence>
<keyword evidence="2" id="KW-0805">Transcription regulation</keyword>
<comment type="subcellular location">
    <subcellularLocation>
        <location evidence="1">Nucleus</location>
    </subcellularLocation>
</comment>
<feature type="compositionally biased region" description="Basic and acidic residues" evidence="7">
    <location>
        <begin position="90"/>
        <end position="102"/>
    </location>
</feature>
<feature type="compositionally biased region" description="Basic and acidic residues" evidence="7">
    <location>
        <begin position="331"/>
        <end position="342"/>
    </location>
</feature>
<dbReference type="EMBL" id="CAJPEV010001722">
    <property type="protein sequence ID" value="CAG0894035.1"/>
    <property type="molecule type" value="Genomic_DNA"/>
</dbReference>
<feature type="domain" description="Transcriptional repressor p66 coiled-coil MBD2-interaction" evidence="8">
    <location>
        <begin position="155"/>
        <end position="201"/>
    </location>
</feature>
<dbReference type="AlphaFoldDB" id="A0A7R9A5B2"/>
<dbReference type="PANTHER" id="PTHR13455:SF7">
    <property type="entry name" value="SIMJANG, ISOFORM E"/>
    <property type="match status" value="1"/>
</dbReference>
<evidence type="ECO:0000313" key="9">
    <source>
        <dbReference type="EMBL" id="CAD7248144.1"/>
    </source>
</evidence>
<feature type="compositionally biased region" description="Polar residues" evidence="7">
    <location>
        <begin position="1"/>
        <end position="29"/>
    </location>
</feature>
<dbReference type="Pfam" id="PF16563">
    <property type="entry name" value="P66_CC"/>
    <property type="match status" value="1"/>
</dbReference>
<feature type="coiled-coil region" evidence="6">
    <location>
        <begin position="150"/>
        <end position="184"/>
    </location>
</feature>
<organism evidence="9">
    <name type="scientific">Darwinula stevensoni</name>
    <dbReference type="NCBI Taxonomy" id="69355"/>
    <lineage>
        <taxon>Eukaryota</taxon>
        <taxon>Metazoa</taxon>
        <taxon>Ecdysozoa</taxon>
        <taxon>Arthropoda</taxon>
        <taxon>Crustacea</taxon>
        <taxon>Oligostraca</taxon>
        <taxon>Ostracoda</taxon>
        <taxon>Podocopa</taxon>
        <taxon>Podocopida</taxon>
        <taxon>Darwinulocopina</taxon>
        <taxon>Darwinuloidea</taxon>
        <taxon>Darwinulidae</taxon>
        <taxon>Darwinula</taxon>
    </lineage>
</organism>
<evidence type="ECO:0000256" key="7">
    <source>
        <dbReference type="SAM" id="MobiDB-lite"/>
    </source>
</evidence>
<evidence type="ECO:0000256" key="6">
    <source>
        <dbReference type="SAM" id="Coils"/>
    </source>
</evidence>
<keyword evidence="4" id="KW-0804">Transcription</keyword>
<dbReference type="Gene3D" id="6.10.250.1650">
    <property type="match status" value="1"/>
</dbReference>
<dbReference type="GO" id="GO:0000122">
    <property type="term" value="P:negative regulation of transcription by RNA polymerase II"/>
    <property type="evidence" value="ECO:0007669"/>
    <property type="project" value="InterPro"/>
</dbReference>
<protein>
    <recommendedName>
        <fullName evidence="8">Transcriptional repressor p66 coiled-coil MBD2-interaction domain-containing protein</fullName>
    </recommendedName>
</protein>
<feature type="region of interest" description="Disordered" evidence="7">
    <location>
        <begin position="1"/>
        <end position="31"/>
    </location>
</feature>
<accession>A0A7R9A5B2</accession>
<keyword evidence="3 6" id="KW-0175">Coiled coil</keyword>
<feature type="compositionally biased region" description="Pro residues" evidence="7">
    <location>
        <begin position="514"/>
        <end position="546"/>
    </location>
</feature>
<dbReference type="InterPro" id="IPR032346">
    <property type="entry name" value="P66_CC"/>
</dbReference>
<evidence type="ECO:0000256" key="5">
    <source>
        <dbReference type="ARBA" id="ARBA00023242"/>
    </source>
</evidence>
<name>A0A7R9A5B2_9CRUS</name>
<sequence>MLKGELSSQESATIDDTGVNEVSNASGAETSVEGEWKLVYKHSPDVTGIMEMDIDSRPEDLSVSIPMGPPVVTLSHGGRGRGRGKGSPMRFKEENISSDRQHPPRRSLRPRAEKNYAETPDVIMVSDEERFVDEDSDDECLEMPPLPPVKEYTEKEMEERELLIRTLKEELRNEEMKLVLMRKLRQHQLQAAQQQMKEATAVPLLSSSMEKHGGAAVKPQQPLVGSVPRIPQAHSLPKAPSGLTVTPALPKGTQILPAKSPYDLLSKDRSGSPLHTPPPYGMTSHSQRSRDHQHSLSPNLFMAQQGLHGRGLSPHGGRGPPNMVMGFPPEPKLDTRVPREAHTGPAMTTTSQSPMAAHSNSMRQEEAQNPAQKQAAAKLALRKQLEKTLLQIPPPKPPPPEMHFIPNAANTEFIYLVGLETVVDYVLHDCQEVLKRPDHPFRCSQCATDFSSVWKSEKNEKSGEPQVMCEQCMTTTVKKALKAEHTNRLKSAFVKALQQEQEIEQRMARSNSPLTPPPAQCMPPSPAPPPPPPPPPKVEKPPPQVPQMPKISDPKFFSSHMLNAAAAAQAHQQLLRSIPHSPHQPLPAHLLSPFNPLLYPYQLAALAAAGAGKSSAVELQRQTAELQRQAAELQRQYLLDMIPPSTFTHGLKGWKH</sequence>
<dbReference type="GO" id="GO:0016581">
    <property type="term" value="C:NuRD complex"/>
    <property type="evidence" value="ECO:0007669"/>
    <property type="project" value="TreeGrafter"/>
</dbReference>
<dbReference type="Proteomes" id="UP000677054">
    <property type="component" value="Unassembled WGS sequence"/>
</dbReference>
<keyword evidence="10" id="KW-1185">Reference proteome</keyword>
<feature type="compositionally biased region" description="Polar residues" evidence="7">
    <location>
        <begin position="346"/>
        <end position="362"/>
    </location>
</feature>
<feature type="region of interest" description="Disordered" evidence="7">
    <location>
        <begin position="60"/>
        <end position="117"/>
    </location>
</feature>
<evidence type="ECO:0000256" key="2">
    <source>
        <dbReference type="ARBA" id="ARBA00023015"/>
    </source>
</evidence>
<dbReference type="EMBL" id="LR901239">
    <property type="protein sequence ID" value="CAD7248144.1"/>
    <property type="molecule type" value="Genomic_DNA"/>
</dbReference>
<evidence type="ECO:0000256" key="3">
    <source>
        <dbReference type="ARBA" id="ARBA00023054"/>
    </source>
</evidence>